<reference evidence="6" key="1">
    <citation type="journal article" date="2020" name="Mol. Plant Microbe">
        <title>Rhizobial microsymbionts of the narrowly endemic Oxytropis species growing in Kamchatka are characterized by significant genetic diversity and possess a set of genes that are associated with T3SS and T6SS secretion systems and can affect the development of symbiosis.</title>
        <authorList>
            <person name="Safronova V."/>
            <person name="Guro P."/>
            <person name="Sazanova A."/>
            <person name="Kuznetsova I."/>
            <person name="Belimov A."/>
            <person name="Yakubov V."/>
            <person name="Chirak E."/>
            <person name="Afonin A."/>
            <person name="Gogolev Y."/>
            <person name="Andronov E."/>
            <person name="Tikhonovich I."/>
        </authorList>
    </citation>
    <scope>NUCLEOTIDE SEQUENCE [LARGE SCALE GENOMIC DNA]</scope>
    <source>
        <strain evidence="6">RCAM0610</strain>
        <plasmid evidence="6">p_1</plasmid>
    </source>
</reference>
<evidence type="ECO:0000259" key="3">
    <source>
        <dbReference type="Pfam" id="PF25917"/>
    </source>
</evidence>
<accession>A0A7G6RP23</accession>
<dbReference type="PANTHER" id="PTHR30386">
    <property type="entry name" value="MEMBRANE FUSION SUBUNIT OF EMRAB-TOLC MULTIDRUG EFFLUX PUMP"/>
    <property type="match status" value="1"/>
</dbReference>
<feature type="compositionally biased region" description="Polar residues" evidence="1">
    <location>
        <begin position="1"/>
        <end position="21"/>
    </location>
</feature>
<dbReference type="Gene3D" id="1.10.287.470">
    <property type="entry name" value="Helix hairpin bin"/>
    <property type="match status" value="1"/>
</dbReference>
<gene>
    <name evidence="5" type="ORF">HB770_34415</name>
</gene>
<geneLocation type="plasmid" evidence="5 6">
    <name>p_1</name>
</geneLocation>
<evidence type="ECO:0000259" key="4">
    <source>
        <dbReference type="Pfam" id="PF25954"/>
    </source>
</evidence>
<evidence type="ECO:0000256" key="1">
    <source>
        <dbReference type="SAM" id="MobiDB-lite"/>
    </source>
</evidence>
<dbReference type="Pfam" id="PF25917">
    <property type="entry name" value="BSH_RND"/>
    <property type="match status" value="1"/>
</dbReference>
<evidence type="ECO:0000259" key="2">
    <source>
        <dbReference type="Pfam" id="PF25876"/>
    </source>
</evidence>
<dbReference type="InterPro" id="IPR050739">
    <property type="entry name" value="MFP"/>
</dbReference>
<dbReference type="InterPro" id="IPR058792">
    <property type="entry name" value="Beta-barrel_RND_2"/>
</dbReference>
<proteinExistence type="predicted"/>
<dbReference type="Gene3D" id="2.40.30.170">
    <property type="match status" value="1"/>
</dbReference>
<dbReference type="Gene3D" id="2.40.50.100">
    <property type="match status" value="1"/>
</dbReference>
<dbReference type="Pfam" id="PF25954">
    <property type="entry name" value="Beta-barrel_RND_2"/>
    <property type="match status" value="1"/>
</dbReference>
<dbReference type="InterPro" id="IPR058625">
    <property type="entry name" value="MdtA-like_BSH"/>
</dbReference>
<feature type="region of interest" description="Disordered" evidence="1">
    <location>
        <begin position="1"/>
        <end position="25"/>
    </location>
</feature>
<feature type="domain" description="Multidrug resistance protein MdtA-like barrel-sandwich hybrid" evidence="3">
    <location>
        <begin position="78"/>
        <end position="269"/>
    </location>
</feature>
<dbReference type="GO" id="GO:0055085">
    <property type="term" value="P:transmembrane transport"/>
    <property type="evidence" value="ECO:0007669"/>
    <property type="project" value="InterPro"/>
</dbReference>
<feature type="domain" description="CusB-like beta-barrel" evidence="4">
    <location>
        <begin position="276"/>
        <end position="318"/>
    </location>
</feature>
<dbReference type="InterPro" id="IPR058624">
    <property type="entry name" value="MdtA-like_HH"/>
</dbReference>
<protein>
    <submittedName>
        <fullName evidence="5">HlyD family secretion protein</fullName>
    </submittedName>
</protein>
<name>A0A7G6RP23_RHILV</name>
<evidence type="ECO:0000313" key="5">
    <source>
        <dbReference type="EMBL" id="QND44005.1"/>
    </source>
</evidence>
<dbReference type="EMBL" id="CP050552">
    <property type="protein sequence ID" value="QND44005.1"/>
    <property type="molecule type" value="Genomic_DNA"/>
</dbReference>
<keyword evidence="5" id="KW-0614">Plasmid</keyword>
<feature type="domain" description="Multidrug resistance protein MdtA-like alpha-helical hairpin" evidence="2">
    <location>
        <begin position="146"/>
        <end position="211"/>
    </location>
</feature>
<evidence type="ECO:0000313" key="6">
    <source>
        <dbReference type="Proteomes" id="UP000515518"/>
    </source>
</evidence>
<dbReference type="SUPFAM" id="SSF111369">
    <property type="entry name" value="HlyD-like secretion proteins"/>
    <property type="match status" value="2"/>
</dbReference>
<sequence length="375" mass="39911">MLQQTPVKGSTLASPKTSEQHQLARPRGNYTKVLVPLLVVGTVCVLAGLSSQQWDRWTSGADEQTTDNAYVRSELSHLSARASGNVVAVKVGDFEHVKAGDVILQIDPSDYEARRDQAKATLGAAVAQRNNLDNQGNLQKAEIRRSEAQAVVARANADLAKIVANRQTTLLEKGVGAQQRLDEATANEKTTSATAGAAEAAVASAEAQLQYIDGQRAQLSANVESAKASLRSAELALSYTTILAPFDGIVSERQVHVGDYITAGTNAISIIPLPNVYLIANFKETQLFRMQEGQAATVTVDSLPGQAFTGKVTRLSPASGSQFALLLRPDNATGNFTKVVQRIPVRIDFNGSSALDRLRSGMSAVVTVSVASNRE</sequence>
<dbReference type="PANTHER" id="PTHR30386:SF24">
    <property type="entry name" value="MULTIDRUG RESISTANCE EFFLUX PUMP"/>
    <property type="match status" value="1"/>
</dbReference>
<organism evidence="5 6">
    <name type="scientific">Rhizobium leguminosarum bv. viciae</name>
    <dbReference type="NCBI Taxonomy" id="387"/>
    <lineage>
        <taxon>Bacteria</taxon>
        <taxon>Pseudomonadati</taxon>
        <taxon>Pseudomonadota</taxon>
        <taxon>Alphaproteobacteria</taxon>
        <taxon>Hyphomicrobiales</taxon>
        <taxon>Rhizobiaceae</taxon>
        <taxon>Rhizobium/Agrobacterium group</taxon>
        <taxon>Rhizobium</taxon>
    </lineage>
</organism>
<dbReference type="Pfam" id="PF25876">
    <property type="entry name" value="HH_MFP_RND"/>
    <property type="match status" value="1"/>
</dbReference>
<dbReference type="Proteomes" id="UP000515518">
    <property type="component" value="Plasmid p_1"/>
</dbReference>
<dbReference type="AlphaFoldDB" id="A0A7G6RP23"/>